<reference evidence="1" key="1">
    <citation type="submission" date="2021-01" db="EMBL/GenBank/DDBJ databases">
        <authorList>
            <consortium name="Genoscope - CEA"/>
            <person name="William W."/>
        </authorList>
    </citation>
    <scope>NUCLEOTIDE SEQUENCE</scope>
</reference>
<dbReference type="EMBL" id="CAJJDN010000194">
    <property type="protein sequence ID" value="CAD8128699.1"/>
    <property type="molecule type" value="Genomic_DNA"/>
</dbReference>
<evidence type="ECO:0000313" key="2">
    <source>
        <dbReference type="Proteomes" id="UP000692954"/>
    </source>
</evidence>
<gene>
    <name evidence="1" type="ORF">PSON_ATCC_30995.1.T1940010</name>
</gene>
<dbReference type="AlphaFoldDB" id="A0A8S1RNX9"/>
<dbReference type="Proteomes" id="UP000692954">
    <property type="component" value="Unassembled WGS sequence"/>
</dbReference>
<organism evidence="1 2">
    <name type="scientific">Paramecium sonneborni</name>
    <dbReference type="NCBI Taxonomy" id="65129"/>
    <lineage>
        <taxon>Eukaryota</taxon>
        <taxon>Sar</taxon>
        <taxon>Alveolata</taxon>
        <taxon>Ciliophora</taxon>
        <taxon>Intramacronucleata</taxon>
        <taxon>Oligohymenophorea</taxon>
        <taxon>Peniculida</taxon>
        <taxon>Parameciidae</taxon>
        <taxon>Paramecium</taxon>
    </lineage>
</organism>
<comment type="caution">
    <text evidence="1">The sequence shown here is derived from an EMBL/GenBank/DDBJ whole genome shotgun (WGS) entry which is preliminary data.</text>
</comment>
<name>A0A8S1RNX9_9CILI</name>
<sequence>MKRFESDLMLKENHKSCSYCLMKSLPKAIIEIILKIKFSLKIPIKKIFHSIILQDKKETTIHTNQKNLVTQIYLIKFKVLRRYLCLKINIKIYRNYAFLLLPYFRLIKFKQFFLTYFSLMKISNSNLISVIISSQVPFKKEVAYCISFLKRYFFKFKSSLTNRSLQESLRLLSAQKHILPSQKTLHGVPFFNLQFYFMNLQSYININLQQTIINIIIQIPSFLYHSIHNYEIILMEQQNIYIKVFIVFFKSTRKTFCQNPLIKFTLSEQRKFQTILIEFQKEQSFQKQYNLSYLQSKTGTLTLQLNQKSTSKIQRLLNLFERTINQL</sequence>
<keyword evidence="2" id="KW-1185">Reference proteome</keyword>
<proteinExistence type="predicted"/>
<evidence type="ECO:0000313" key="1">
    <source>
        <dbReference type="EMBL" id="CAD8128699.1"/>
    </source>
</evidence>
<accession>A0A8S1RNX9</accession>
<protein>
    <submittedName>
        <fullName evidence="1">Uncharacterized protein</fullName>
    </submittedName>
</protein>